<dbReference type="AlphaFoldDB" id="A0A7X6LBH2"/>
<accession>A0A7X6LBH2</accession>
<keyword evidence="2" id="KW-1185">Reference proteome</keyword>
<gene>
    <name evidence="1" type="ORF">HGB38_34440</name>
</gene>
<name>A0A7X6LBH2_9NOCA</name>
<sequence length="74" mass="8074">MPLLFTSRPFDLSAPSNLNLLAGLLRDKIIPWMRYGPTANVESLSVTGVSAAQPTTDEQVDQVLHILRTIGAVR</sequence>
<dbReference type="Proteomes" id="UP000540698">
    <property type="component" value="Unassembled WGS sequence"/>
</dbReference>
<reference evidence="1 2" key="1">
    <citation type="submission" date="2020-04" db="EMBL/GenBank/DDBJ databases">
        <title>MicrobeNet Type strains.</title>
        <authorList>
            <person name="Nicholson A.C."/>
        </authorList>
    </citation>
    <scope>NUCLEOTIDE SEQUENCE [LARGE SCALE GENOMIC DNA]</scope>
    <source>
        <strain evidence="1 2">DSM 44956</strain>
    </source>
</reference>
<proteinExistence type="predicted"/>
<dbReference type="RefSeq" id="WP_062975623.1">
    <property type="nucleotide sequence ID" value="NZ_JAAXOS010000028.1"/>
</dbReference>
<evidence type="ECO:0000313" key="2">
    <source>
        <dbReference type="Proteomes" id="UP000540698"/>
    </source>
</evidence>
<comment type="caution">
    <text evidence="1">The sequence shown here is derived from an EMBL/GenBank/DDBJ whole genome shotgun (WGS) entry which is preliminary data.</text>
</comment>
<organism evidence="1 2">
    <name type="scientific">Nocardia gamkensis</name>
    <dbReference type="NCBI Taxonomy" id="352869"/>
    <lineage>
        <taxon>Bacteria</taxon>
        <taxon>Bacillati</taxon>
        <taxon>Actinomycetota</taxon>
        <taxon>Actinomycetes</taxon>
        <taxon>Mycobacteriales</taxon>
        <taxon>Nocardiaceae</taxon>
        <taxon>Nocardia</taxon>
    </lineage>
</organism>
<dbReference type="EMBL" id="JAAXOS010000028">
    <property type="protein sequence ID" value="NKY31260.1"/>
    <property type="molecule type" value="Genomic_DNA"/>
</dbReference>
<evidence type="ECO:0000313" key="1">
    <source>
        <dbReference type="EMBL" id="NKY31260.1"/>
    </source>
</evidence>
<protein>
    <submittedName>
        <fullName evidence="1">Uncharacterized protein</fullName>
    </submittedName>
</protein>